<dbReference type="PRINTS" id="PR00719">
    <property type="entry name" value="LMWPTPASE"/>
</dbReference>
<dbReference type="AlphaFoldDB" id="C8XD05"/>
<sequence length="171" mass="18796">MTSELRIAADPRLHVCVVCTGNICRSPIGEQVLRRALQEAGLDDQVRVSSAGTGDWHVGAGAHRGSVRVLAEAGYPTEHTARQLTRADLAEIDLVLAADRDHRALVKRMLSEPERDKVRLLRDFDPDADGDEVPDPYYGPHQGFVEVLTMTQAAVPGVIAEIRRLLAEQDR</sequence>
<dbReference type="InterPro" id="IPR017867">
    <property type="entry name" value="Tyr_phospatase_low_mol_wt"/>
</dbReference>
<dbReference type="InterPro" id="IPR036196">
    <property type="entry name" value="Ptyr_pPase_sf"/>
</dbReference>
<dbReference type="eggNOG" id="COG0394">
    <property type="taxonomic scope" value="Bacteria"/>
</dbReference>
<feature type="active site" description="Proton donor" evidence="5">
    <location>
        <position position="135"/>
    </location>
</feature>
<evidence type="ECO:0000313" key="8">
    <source>
        <dbReference type="Proteomes" id="UP000002218"/>
    </source>
</evidence>
<keyword evidence="4" id="KW-0904">Protein phosphatase</keyword>
<name>C8XD05_NAKMY</name>
<accession>C8XD05</accession>
<reference evidence="8" key="1">
    <citation type="submission" date="2009-09" db="EMBL/GenBank/DDBJ databases">
        <title>The complete genome of Nakamurella multipartita DSM 44233.</title>
        <authorList>
            <consortium name="US DOE Joint Genome Institute (JGI-PGF)"/>
            <person name="Lucas S."/>
            <person name="Copeland A."/>
            <person name="Lapidus A."/>
            <person name="Glavina del Rio T."/>
            <person name="Dalin E."/>
            <person name="Tice H."/>
            <person name="Bruce D."/>
            <person name="Goodwin L."/>
            <person name="Pitluck S."/>
            <person name="Kyrpides N."/>
            <person name="Mavromatis K."/>
            <person name="Ivanova N."/>
            <person name="Ovchinnikova G."/>
            <person name="Sims D."/>
            <person name="Meincke L."/>
            <person name="Brettin T."/>
            <person name="Detter J.C."/>
            <person name="Han C."/>
            <person name="Larimer F."/>
            <person name="Land M."/>
            <person name="Hauser L."/>
            <person name="Markowitz V."/>
            <person name="Cheng J.-F."/>
            <person name="Hugenholtz P."/>
            <person name="Woyke T."/>
            <person name="Wu D."/>
            <person name="Klenk H.-P."/>
            <person name="Eisen J.A."/>
        </authorList>
    </citation>
    <scope>NUCLEOTIDE SEQUENCE [LARGE SCALE GENOMIC DNA]</scope>
    <source>
        <strain evidence="8">ATCC 700099 / DSM 44233 / CIP 104796 / JCM 9543 / NBRC 105858 / Y-104</strain>
    </source>
</reference>
<evidence type="ECO:0000256" key="4">
    <source>
        <dbReference type="ARBA" id="ARBA00022912"/>
    </source>
</evidence>
<dbReference type="InParanoid" id="C8XD05"/>
<dbReference type="CDD" id="cd16343">
    <property type="entry name" value="LMWPTP"/>
    <property type="match status" value="1"/>
</dbReference>
<dbReference type="KEGG" id="nml:Namu_3277"/>
<evidence type="ECO:0000256" key="2">
    <source>
        <dbReference type="ARBA" id="ARBA00013064"/>
    </source>
</evidence>
<keyword evidence="8" id="KW-1185">Reference proteome</keyword>
<evidence type="ECO:0000259" key="6">
    <source>
        <dbReference type="SMART" id="SM00226"/>
    </source>
</evidence>
<evidence type="ECO:0000256" key="1">
    <source>
        <dbReference type="ARBA" id="ARBA00011063"/>
    </source>
</evidence>
<evidence type="ECO:0000313" key="7">
    <source>
        <dbReference type="EMBL" id="ACV79608.1"/>
    </source>
</evidence>
<gene>
    <name evidence="7" type="ordered locus">Namu_3277</name>
</gene>
<comment type="similarity">
    <text evidence="1">Belongs to the low molecular weight phosphotyrosine protein phosphatase family.</text>
</comment>
<feature type="active site" evidence="5">
    <location>
        <position position="25"/>
    </location>
</feature>
<proteinExistence type="inferred from homology"/>
<dbReference type="InterPro" id="IPR023485">
    <property type="entry name" value="Ptyr_pPase"/>
</dbReference>
<dbReference type="SUPFAM" id="SSF52788">
    <property type="entry name" value="Phosphotyrosine protein phosphatases I"/>
    <property type="match status" value="1"/>
</dbReference>
<dbReference type="STRING" id="479431.Namu_3277"/>
<dbReference type="InterPro" id="IPR050438">
    <property type="entry name" value="LMW_PTPase"/>
</dbReference>
<dbReference type="FunCoup" id="C8XD05">
    <property type="interactions" value="323"/>
</dbReference>
<dbReference type="SMART" id="SM00226">
    <property type="entry name" value="LMWPc"/>
    <property type="match status" value="1"/>
</dbReference>
<feature type="active site" evidence="5">
    <location>
        <position position="19"/>
    </location>
</feature>
<protein>
    <recommendedName>
        <fullName evidence="2">protein-tyrosine-phosphatase</fullName>
        <ecNumber evidence="2">3.1.3.48</ecNumber>
    </recommendedName>
</protein>
<dbReference type="Pfam" id="PF01451">
    <property type="entry name" value="LMWPc"/>
    <property type="match status" value="1"/>
</dbReference>
<keyword evidence="3" id="KW-0378">Hydrolase</keyword>
<dbReference type="EC" id="3.1.3.48" evidence="2"/>
<evidence type="ECO:0000256" key="3">
    <source>
        <dbReference type="ARBA" id="ARBA00022801"/>
    </source>
</evidence>
<dbReference type="PANTHER" id="PTHR11717:SF7">
    <property type="entry name" value="LOW MOLECULAR WEIGHT PHOSPHOTYROSINE PROTEIN PHOSPHATASE"/>
    <property type="match status" value="1"/>
</dbReference>
<dbReference type="EMBL" id="CP001737">
    <property type="protein sequence ID" value="ACV79608.1"/>
    <property type="molecule type" value="Genomic_DNA"/>
</dbReference>
<dbReference type="GO" id="GO:0004725">
    <property type="term" value="F:protein tyrosine phosphatase activity"/>
    <property type="evidence" value="ECO:0007669"/>
    <property type="project" value="UniProtKB-EC"/>
</dbReference>
<feature type="domain" description="Phosphotyrosine protein phosphatase I" evidence="6">
    <location>
        <begin position="13"/>
        <end position="161"/>
    </location>
</feature>
<dbReference type="Gene3D" id="3.40.50.2300">
    <property type="match status" value="1"/>
</dbReference>
<reference evidence="7 8" key="2">
    <citation type="journal article" date="2010" name="Stand. Genomic Sci.">
        <title>Complete genome sequence of Nakamurella multipartita type strain (Y-104).</title>
        <authorList>
            <person name="Tice H."/>
            <person name="Mayilraj S."/>
            <person name="Sims D."/>
            <person name="Lapidus A."/>
            <person name="Nolan M."/>
            <person name="Lucas S."/>
            <person name="Glavina Del Rio T."/>
            <person name="Copeland A."/>
            <person name="Cheng J.F."/>
            <person name="Meincke L."/>
            <person name="Bruce D."/>
            <person name="Goodwin L."/>
            <person name="Pitluck S."/>
            <person name="Ivanova N."/>
            <person name="Mavromatis K."/>
            <person name="Ovchinnikova G."/>
            <person name="Pati A."/>
            <person name="Chen A."/>
            <person name="Palaniappan K."/>
            <person name="Land M."/>
            <person name="Hauser L."/>
            <person name="Chang Y.J."/>
            <person name="Jeffries C.D."/>
            <person name="Detter J.C."/>
            <person name="Brettin T."/>
            <person name="Rohde M."/>
            <person name="Goker M."/>
            <person name="Bristow J."/>
            <person name="Eisen J.A."/>
            <person name="Markowitz V."/>
            <person name="Hugenholtz P."/>
            <person name="Kyrpides N.C."/>
            <person name="Klenk H.P."/>
            <person name="Chen F."/>
        </authorList>
    </citation>
    <scope>NUCLEOTIDE SEQUENCE [LARGE SCALE GENOMIC DNA]</scope>
    <source>
        <strain evidence="8">ATCC 700099 / DSM 44233 / CIP 104796 / JCM 9543 / NBRC 105858 / Y-104</strain>
    </source>
</reference>
<dbReference type="HOGENOM" id="CLU_071415_2_1_11"/>
<organism evidence="7 8">
    <name type="scientific">Nakamurella multipartita (strain ATCC 700099 / DSM 44233 / CIP 104796 / JCM 9543 / NBRC 105858 / Y-104)</name>
    <name type="common">Microsphaera multipartita</name>
    <dbReference type="NCBI Taxonomy" id="479431"/>
    <lineage>
        <taxon>Bacteria</taxon>
        <taxon>Bacillati</taxon>
        <taxon>Actinomycetota</taxon>
        <taxon>Actinomycetes</taxon>
        <taxon>Nakamurellales</taxon>
        <taxon>Nakamurellaceae</taxon>
        <taxon>Nakamurella</taxon>
    </lineage>
</organism>
<evidence type="ECO:0000256" key="5">
    <source>
        <dbReference type="PIRSR" id="PIRSR617867-1"/>
    </source>
</evidence>
<dbReference type="RefSeq" id="WP_015748475.1">
    <property type="nucleotide sequence ID" value="NC_013235.1"/>
</dbReference>
<dbReference type="PANTHER" id="PTHR11717">
    <property type="entry name" value="LOW MOLECULAR WEIGHT PROTEIN TYROSINE PHOSPHATASE"/>
    <property type="match status" value="1"/>
</dbReference>
<dbReference type="Proteomes" id="UP000002218">
    <property type="component" value="Chromosome"/>
</dbReference>